<dbReference type="EMBL" id="JAKNSF020000107">
    <property type="protein sequence ID" value="KAK7715631.1"/>
    <property type="molecule type" value="Genomic_DNA"/>
</dbReference>
<comment type="caution">
    <text evidence="1">The sequence shown here is derived from an EMBL/GenBank/DDBJ whole genome shotgun (WGS) entry which is preliminary data.</text>
</comment>
<evidence type="ECO:0000313" key="1">
    <source>
        <dbReference type="EMBL" id="KAK7715631.1"/>
    </source>
</evidence>
<reference evidence="1 2" key="1">
    <citation type="submission" date="2024-02" db="EMBL/GenBank/DDBJ databases">
        <title>De novo assembly and annotation of 12 fungi associated with fruit tree decline syndrome in Ontario, Canada.</title>
        <authorList>
            <person name="Sulman M."/>
            <person name="Ellouze W."/>
            <person name="Ilyukhin E."/>
        </authorList>
    </citation>
    <scope>NUCLEOTIDE SEQUENCE [LARGE SCALE GENOMIC DNA]</scope>
    <source>
        <strain evidence="1 2">M169</strain>
    </source>
</reference>
<organism evidence="1 2">
    <name type="scientific">Diaporthe eres</name>
    <name type="common">Phomopsis oblonga</name>
    <dbReference type="NCBI Taxonomy" id="83184"/>
    <lineage>
        <taxon>Eukaryota</taxon>
        <taxon>Fungi</taxon>
        <taxon>Dikarya</taxon>
        <taxon>Ascomycota</taxon>
        <taxon>Pezizomycotina</taxon>
        <taxon>Sordariomycetes</taxon>
        <taxon>Sordariomycetidae</taxon>
        <taxon>Diaporthales</taxon>
        <taxon>Diaporthaceae</taxon>
        <taxon>Diaporthe</taxon>
        <taxon>Diaporthe eres species complex</taxon>
    </lineage>
</organism>
<gene>
    <name evidence="1" type="ORF">SLS63_011387</name>
</gene>
<proteinExistence type="predicted"/>
<sequence length="273" mass="30130">MSTATIEASADTIARHGVADYPNEAEQGEQNEKPFPFLRLPAEIRNTIYHELLTWHWWEHEDNRLYEQPAITRVSSQLRAEALPLYFGEVVHLVKTESSRDWVPSIQRIVDNFTRGPGGQPGSSSLRLLNGIQLDFMTPSGVHIEVDLVTDPENLTVRAPGDPSERVIVGSPDLDWTDAAAVGAACDEAALLLEEDLRGGPLFAEEGVLLVQPSDIPDQRAALDALRIFALACPHLTSVCICDSSHAHRVDASVLEFMDYVSIRERLLASGEE</sequence>
<accession>A0ABR1NU81</accession>
<protein>
    <submittedName>
        <fullName evidence="1">Uncharacterized protein</fullName>
    </submittedName>
</protein>
<keyword evidence="2" id="KW-1185">Reference proteome</keyword>
<name>A0ABR1NU81_DIAER</name>
<evidence type="ECO:0000313" key="2">
    <source>
        <dbReference type="Proteomes" id="UP001430848"/>
    </source>
</evidence>
<dbReference type="Proteomes" id="UP001430848">
    <property type="component" value="Unassembled WGS sequence"/>
</dbReference>